<dbReference type="RefSeq" id="YP_009313207.1">
    <property type="nucleotide sequence ID" value="NC_031656.1"/>
</dbReference>
<dbReference type="InterPro" id="IPR036866">
    <property type="entry name" value="RibonucZ/Hydroxyglut_hydro"/>
</dbReference>
<dbReference type="GO" id="GO:0042781">
    <property type="term" value="F:3'-tRNA processing endoribonuclease activity"/>
    <property type="evidence" value="ECO:0007669"/>
    <property type="project" value="TreeGrafter"/>
</dbReference>
<geneLocation type="chloroplast" evidence="1"/>
<organism evidence="1">
    <name type="scientific">Dichotomaria marginata</name>
    <dbReference type="NCBI Taxonomy" id="268567"/>
    <lineage>
        <taxon>Eukaryota</taxon>
        <taxon>Rhodophyta</taxon>
        <taxon>Florideophyceae</taxon>
        <taxon>Nemaliophycidae</taxon>
        <taxon>Nemaliales</taxon>
        <taxon>Galaxauraceae</taxon>
        <taxon>Dichotomaria</taxon>
    </lineage>
</organism>
<name>A0A1G4NS13_9FLOR</name>
<evidence type="ECO:0000313" key="1">
    <source>
        <dbReference type="EMBL" id="SCW21461.1"/>
    </source>
</evidence>
<gene>
    <name evidence="1" type="primary">rnz</name>
    <name evidence="1" type="ORF">HV04060_19</name>
</gene>
<reference evidence="1" key="1">
    <citation type="submission" date="2016-10" db="EMBL/GenBank/DDBJ databases">
        <title>Chloroplast genomes as a tool to resolve red algal phylogenies: a case study in the Nemaliales.</title>
        <authorList>
            <person name="Costa J.F."/>
            <person name="Lin S.M."/>
            <person name="Macaya E.C."/>
            <person name="Fernandez-Garcia C."/>
            <person name="Verbruggen H."/>
        </authorList>
    </citation>
    <scope>NUCLEOTIDE SEQUENCE</scope>
    <source>
        <strain evidence="1">HV04060</strain>
    </source>
</reference>
<dbReference type="Gene3D" id="3.60.15.10">
    <property type="entry name" value="Ribonuclease Z/Hydroxyacylglutathione hydrolase-like"/>
    <property type="match status" value="1"/>
</dbReference>
<keyword evidence="1" id="KW-0934">Plastid</keyword>
<dbReference type="GeneID" id="29998521"/>
<accession>A0A1G4NS13</accession>
<proteinExistence type="predicted"/>
<dbReference type="EMBL" id="LT622864">
    <property type="protein sequence ID" value="SCW21461.1"/>
    <property type="molecule type" value="Genomic_DNA"/>
</dbReference>
<keyword evidence="1" id="KW-0150">Chloroplast</keyword>
<dbReference type="AlphaFoldDB" id="A0A1G4NS13"/>
<sequence length="225" mass="26137">MINNSLSFLIKCNLTTQVWLFNCPEGCQNTLVQNQIKIHQINNIILTSLEIDNISGIMGLLSSLSLSCRVQQVNIFGPPGIFQYLQLARKYSQTTFRYSLKIHIIHYGYLTINKHYLLYANPNDPYKHTFTYILLESEKIGRFQLYKAHNIYKLQAGPIYGQLKNHKRLIMPDGSIISGKYFTHQPTMGLKILYLKNLRAIRLSAEMLCKLTQLIYKNINEIYEL</sequence>
<dbReference type="SUPFAM" id="SSF56281">
    <property type="entry name" value="Metallo-hydrolase/oxidoreductase"/>
    <property type="match status" value="1"/>
</dbReference>
<dbReference type="PANTHER" id="PTHR46018:SF2">
    <property type="entry name" value="ZINC PHOSPHODIESTERASE ELAC PROTEIN 1"/>
    <property type="match status" value="1"/>
</dbReference>
<protein>
    <submittedName>
        <fullName evidence="1">Ribonuclease Z</fullName>
    </submittedName>
</protein>
<dbReference type="PANTHER" id="PTHR46018">
    <property type="entry name" value="ZINC PHOSPHODIESTERASE ELAC PROTEIN 1"/>
    <property type="match status" value="1"/>
</dbReference>
<reference evidence="1" key="2">
    <citation type="submission" date="2016-10" db="EMBL/GenBank/DDBJ databases">
        <authorList>
            <person name="de Groot N.N."/>
        </authorList>
    </citation>
    <scope>NUCLEOTIDE SEQUENCE</scope>
    <source>
        <strain evidence="1">HV04060</strain>
    </source>
</reference>